<evidence type="ECO:0000313" key="4">
    <source>
        <dbReference type="Proteomes" id="UP001144352"/>
    </source>
</evidence>
<dbReference type="AlphaFoldDB" id="A0A9W6G0V8"/>
<proteinExistence type="predicted"/>
<name>A0A9W6G0V8_9BACT</name>
<feature type="region of interest" description="Disordered" evidence="1">
    <location>
        <begin position="137"/>
        <end position="159"/>
    </location>
</feature>
<organism evidence="3 4">
    <name type="scientific">Geobacter hydrogenophilus</name>
    <dbReference type="NCBI Taxonomy" id="40983"/>
    <lineage>
        <taxon>Bacteria</taxon>
        <taxon>Pseudomonadati</taxon>
        <taxon>Thermodesulfobacteriota</taxon>
        <taxon>Desulfuromonadia</taxon>
        <taxon>Geobacterales</taxon>
        <taxon>Geobacteraceae</taxon>
        <taxon>Geobacter</taxon>
    </lineage>
</organism>
<dbReference type="Proteomes" id="UP001144352">
    <property type="component" value="Unassembled WGS sequence"/>
</dbReference>
<keyword evidence="2" id="KW-0732">Signal</keyword>
<feature type="signal peptide" evidence="2">
    <location>
        <begin position="1"/>
        <end position="26"/>
    </location>
</feature>
<gene>
    <name evidence="3" type="ORF">GHYDROH2_22650</name>
</gene>
<accession>A0A9W6G0V8</accession>
<dbReference type="EMBL" id="BSDS01000001">
    <property type="protein sequence ID" value="GLI38764.1"/>
    <property type="molecule type" value="Genomic_DNA"/>
</dbReference>
<evidence type="ECO:0000256" key="1">
    <source>
        <dbReference type="SAM" id="MobiDB-lite"/>
    </source>
</evidence>
<comment type="caution">
    <text evidence="3">The sequence shown here is derived from an EMBL/GenBank/DDBJ whole genome shotgun (WGS) entry which is preliminary data.</text>
</comment>
<dbReference type="RefSeq" id="WP_214184973.1">
    <property type="nucleotide sequence ID" value="NZ_BSDS01000001.1"/>
</dbReference>
<evidence type="ECO:0000256" key="2">
    <source>
        <dbReference type="SAM" id="SignalP"/>
    </source>
</evidence>
<protein>
    <recommendedName>
        <fullName evidence="5">Cytochrome c domain-containing protein</fullName>
    </recommendedName>
</protein>
<evidence type="ECO:0008006" key="5">
    <source>
        <dbReference type="Google" id="ProtNLM"/>
    </source>
</evidence>
<sequence length="239" mass="25406">MNRYLTLWLFGMAMVALLGSGSPAGAMSAYSRIYKMECSACHTKNVPELNDFGIEFYKNRLVIPGKDKGGKPADVQGTAAGGTAAKPASGAESTAPRTSAVAEENVSGEGAEEQKPVEEPPPTVVYRVKSADGSVFFTDNPLRKGGAPPEQGVRGKRHAARTRKVAVQSGVKRNERPHSAAESSGAGRVAAVVKEHYRSYEECMERSLVGSAAPGSAQEMMEFLTAVEKKCAAFPPEKR</sequence>
<keyword evidence="4" id="KW-1185">Reference proteome</keyword>
<evidence type="ECO:0000313" key="3">
    <source>
        <dbReference type="EMBL" id="GLI38764.1"/>
    </source>
</evidence>
<feature type="region of interest" description="Disordered" evidence="1">
    <location>
        <begin position="67"/>
        <end position="120"/>
    </location>
</feature>
<feature type="chain" id="PRO_5040726381" description="Cytochrome c domain-containing protein" evidence="2">
    <location>
        <begin position="27"/>
        <end position="239"/>
    </location>
</feature>
<reference evidence="3" key="1">
    <citation type="submission" date="2022-12" db="EMBL/GenBank/DDBJ databases">
        <title>Reference genome sequencing for broad-spectrum identification of bacterial and archaeal isolates by mass spectrometry.</title>
        <authorList>
            <person name="Sekiguchi Y."/>
            <person name="Tourlousse D.M."/>
        </authorList>
    </citation>
    <scope>NUCLEOTIDE SEQUENCE</scope>
    <source>
        <strain evidence="3">H2</strain>
    </source>
</reference>
<feature type="compositionally biased region" description="Low complexity" evidence="1">
    <location>
        <begin position="77"/>
        <end position="91"/>
    </location>
</feature>